<evidence type="ECO:0000259" key="11">
    <source>
        <dbReference type="PROSITE" id="PS50279"/>
    </source>
</evidence>
<feature type="domain" description="BPTI/Kunitz inhibitor" evidence="11">
    <location>
        <begin position="177"/>
        <end position="227"/>
    </location>
</feature>
<dbReference type="OrthoDB" id="5950222at2759"/>
<dbReference type="PIRSF" id="PIRSF001620">
    <property type="entry name" value="TFPI"/>
    <property type="match status" value="1"/>
</dbReference>
<sequence>MKKLLLLSLIFAVLLFQVTGKQISDNRDICLLPKDDGPCRAILSRYYYNRYTQQCEEFEYGGCEGNANNFETFEDCEKTCWMIKKVPKICRLEADEGPCRALLKIYFYNFTSMACEPFYYGGCYGNDNRFDNRASCLSFCSPQTGEQLGNMAVAPSATAEYREEKRRRIEKEIPSICIGPVDPGSCSASVTRYYYDIKLKACKEFTYSGCGGNSNNFPSIESCTSICKKGRMNNKMHLTTKMKIRRKKLQNDN</sequence>
<accession>A0A8C4SQF0</accession>
<evidence type="ECO:0000313" key="12">
    <source>
        <dbReference type="Ensembl" id="ENSECRP00000020126.1"/>
    </source>
</evidence>
<dbReference type="InterPro" id="IPR020901">
    <property type="entry name" value="Prtase_inh_Kunz-CS"/>
</dbReference>
<reference evidence="12" key="1">
    <citation type="submission" date="2021-06" db="EMBL/GenBank/DDBJ databases">
        <authorList>
            <consortium name="Wellcome Sanger Institute Data Sharing"/>
        </authorList>
    </citation>
    <scope>NUCLEOTIDE SEQUENCE [LARGE SCALE GENOMIC DNA]</scope>
</reference>
<keyword evidence="13" id="KW-1185">Reference proteome</keyword>
<keyword evidence="4 10" id="KW-0356">Hemostasis</keyword>
<dbReference type="SUPFAM" id="SSF57362">
    <property type="entry name" value="BPTI-like"/>
    <property type="match status" value="3"/>
</dbReference>
<evidence type="ECO:0000256" key="1">
    <source>
        <dbReference type="ARBA" id="ARBA00004613"/>
    </source>
</evidence>
<dbReference type="InterPro" id="IPR036880">
    <property type="entry name" value="Kunitz_BPTI_sf"/>
</dbReference>
<evidence type="ECO:0000256" key="4">
    <source>
        <dbReference type="ARBA" id="ARBA00022696"/>
    </source>
</evidence>
<reference evidence="12" key="3">
    <citation type="submission" date="2025-09" db="UniProtKB">
        <authorList>
            <consortium name="Ensembl"/>
        </authorList>
    </citation>
    <scope>IDENTIFICATION</scope>
</reference>
<dbReference type="GeneTree" id="ENSGT00940000159917"/>
<name>A0A8C4SQF0_ERPCA</name>
<reference evidence="12" key="2">
    <citation type="submission" date="2025-08" db="UniProtKB">
        <authorList>
            <consortium name="Ensembl"/>
        </authorList>
    </citation>
    <scope>IDENTIFICATION</scope>
</reference>
<dbReference type="GO" id="GO:0004867">
    <property type="term" value="F:serine-type endopeptidase inhibitor activity"/>
    <property type="evidence" value="ECO:0007669"/>
    <property type="project" value="UniProtKB-UniRule"/>
</dbReference>
<dbReference type="CDD" id="cd22616">
    <property type="entry name" value="Kunitz_TFPI2_1-like"/>
    <property type="match status" value="1"/>
</dbReference>
<dbReference type="PRINTS" id="PR00759">
    <property type="entry name" value="BASICPTASE"/>
</dbReference>
<organism evidence="12 13">
    <name type="scientific">Erpetoichthys calabaricus</name>
    <name type="common">Rope fish</name>
    <name type="synonym">Calamoichthys calabaricus</name>
    <dbReference type="NCBI Taxonomy" id="27687"/>
    <lineage>
        <taxon>Eukaryota</taxon>
        <taxon>Metazoa</taxon>
        <taxon>Chordata</taxon>
        <taxon>Craniata</taxon>
        <taxon>Vertebrata</taxon>
        <taxon>Euteleostomi</taxon>
        <taxon>Actinopterygii</taxon>
        <taxon>Polypteriformes</taxon>
        <taxon>Polypteridae</taxon>
        <taxon>Erpetoichthys</taxon>
    </lineage>
</organism>
<comment type="subcellular location">
    <subcellularLocation>
        <location evidence="1 10">Secreted</location>
    </subcellularLocation>
</comment>
<dbReference type="PANTHER" id="PTHR10083">
    <property type="entry name" value="KUNITZ-TYPE PROTEASE INHIBITOR-RELATED"/>
    <property type="match status" value="1"/>
</dbReference>
<dbReference type="CDD" id="cd22617">
    <property type="entry name" value="Kunitz_TFPI2_2-like"/>
    <property type="match status" value="1"/>
</dbReference>
<keyword evidence="9" id="KW-0325">Glycoprotein</keyword>
<dbReference type="Proteomes" id="UP000694620">
    <property type="component" value="Chromosome 13"/>
</dbReference>
<keyword evidence="8" id="KW-1015">Disulfide bond</keyword>
<evidence type="ECO:0000256" key="6">
    <source>
        <dbReference type="ARBA" id="ARBA00022900"/>
    </source>
</evidence>
<evidence type="ECO:0000256" key="2">
    <source>
        <dbReference type="ARBA" id="ARBA00022525"/>
    </source>
</evidence>
<dbReference type="FunFam" id="4.10.410.10:FF:000011">
    <property type="entry name" value="Tissue factor pathway inhibitor"/>
    <property type="match status" value="2"/>
</dbReference>
<keyword evidence="2" id="KW-0964">Secreted</keyword>
<feature type="signal peptide" evidence="10">
    <location>
        <begin position="1"/>
        <end position="20"/>
    </location>
</feature>
<dbReference type="PANTHER" id="PTHR10083:SF374">
    <property type="entry name" value="BPTI_KUNITZ INHIBITOR DOMAIN-CONTAINING PROTEIN"/>
    <property type="match status" value="1"/>
</dbReference>
<evidence type="ECO:0000256" key="3">
    <source>
        <dbReference type="ARBA" id="ARBA00022690"/>
    </source>
</evidence>
<gene>
    <name evidence="12" type="primary">TFPI2</name>
    <name evidence="12" type="synonym">tfpi2</name>
</gene>
<dbReference type="InterPro" id="IPR008296">
    <property type="entry name" value="TFPI-like"/>
</dbReference>
<evidence type="ECO:0000256" key="10">
    <source>
        <dbReference type="PIRNR" id="PIRNR001620"/>
    </source>
</evidence>
<evidence type="ECO:0000313" key="13">
    <source>
        <dbReference type="Proteomes" id="UP000694620"/>
    </source>
</evidence>
<proteinExistence type="predicted"/>
<evidence type="ECO:0000256" key="5">
    <source>
        <dbReference type="ARBA" id="ARBA00022737"/>
    </source>
</evidence>
<keyword evidence="5" id="KW-0677">Repeat</keyword>
<evidence type="ECO:0000256" key="9">
    <source>
        <dbReference type="ARBA" id="ARBA00023180"/>
    </source>
</evidence>
<keyword evidence="7 10" id="KW-0094">Blood coagulation</keyword>
<dbReference type="SMART" id="SM00131">
    <property type="entry name" value="KU"/>
    <property type="match status" value="3"/>
</dbReference>
<evidence type="ECO:0000256" key="7">
    <source>
        <dbReference type="ARBA" id="ARBA00023084"/>
    </source>
</evidence>
<dbReference type="InterPro" id="IPR002223">
    <property type="entry name" value="Kunitz_BPTI"/>
</dbReference>
<dbReference type="AlphaFoldDB" id="A0A8C4SQF0"/>
<dbReference type="GO" id="GO:0007596">
    <property type="term" value="P:blood coagulation"/>
    <property type="evidence" value="ECO:0007669"/>
    <property type="project" value="UniProtKB-UniRule"/>
</dbReference>
<dbReference type="FunFam" id="4.10.410.10:FF:000004">
    <property type="entry name" value="Tissue factor pathway inhibitor"/>
    <property type="match status" value="1"/>
</dbReference>
<dbReference type="Ensembl" id="ENSECRT00000020560.1">
    <property type="protein sequence ID" value="ENSECRP00000020126.1"/>
    <property type="gene ID" value="ENSECRG00000013528.1"/>
</dbReference>
<dbReference type="RefSeq" id="XP_051792068.1">
    <property type="nucleotide sequence ID" value="XM_051936108.1"/>
</dbReference>
<dbReference type="PROSITE" id="PS00280">
    <property type="entry name" value="BPTI_KUNITZ_1"/>
    <property type="match status" value="2"/>
</dbReference>
<keyword evidence="3 10" id="KW-0646">Protease inhibitor</keyword>
<keyword evidence="6 10" id="KW-0722">Serine protease inhibitor</keyword>
<dbReference type="Pfam" id="PF00014">
    <property type="entry name" value="Kunitz_BPTI"/>
    <property type="match status" value="3"/>
</dbReference>
<evidence type="ECO:0000256" key="8">
    <source>
        <dbReference type="ARBA" id="ARBA00023157"/>
    </source>
</evidence>
<keyword evidence="10" id="KW-0732">Signal</keyword>
<protein>
    <recommendedName>
        <fullName evidence="10">Tissue factor pathway inhibitor</fullName>
    </recommendedName>
</protein>
<dbReference type="PROSITE" id="PS50279">
    <property type="entry name" value="BPTI_KUNITZ_2"/>
    <property type="match status" value="3"/>
</dbReference>
<dbReference type="GeneID" id="127530108"/>
<feature type="chain" id="PRO_5034414495" description="Tissue factor pathway inhibitor" evidence="10">
    <location>
        <begin position="21"/>
        <end position="253"/>
    </location>
</feature>
<dbReference type="CTD" id="7980"/>
<feature type="domain" description="BPTI/Kunitz inhibitor" evidence="11">
    <location>
        <begin position="30"/>
        <end position="80"/>
    </location>
</feature>
<dbReference type="InterPro" id="IPR050098">
    <property type="entry name" value="TFPI/VKTCI-like"/>
</dbReference>
<dbReference type="Gene3D" id="4.10.410.10">
    <property type="entry name" value="Pancreatic trypsin inhibitor Kunitz domain"/>
    <property type="match status" value="3"/>
</dbReference>
<feature type="domain" description="BPTI/Kunitz inhibitor" evidence="11">
    <location>
        <begin position="90"/>
        <end position="140"/>
    </location>
</feature>
<dbReference type="GO" id="GO:0005615">
    <property type="term" value="C:extracellular space"/>
    <property type="evidence" value="ECO:0007669"/>
    <property type="project" value="TreeGrafter"/>
</dbReference>